<organism evidence="4 5">
    <name type="scientific">Chiloscyllium punctatum</name>
    <name type="common">Brownbanded bambooshark</name>
    <name type="synonym">Hemiscyllium punctatum</name>
    <dbReference type="NCBI Taxonomy" id="137246"/>
    <lineage>
        <taxon>Eukaryota</taxon>
        <taxon>Metazoa</taxon>
        <taxon>Chordata</taxon>
        <taxon>Craniata</taxon>
        <taxon>Vertebrata</taxon>
        <taxon>Chondrichthyes</taxon>
        <taxon>Elasmobranchii</taxon>
        <taxon>Galeomorphii</taxon>
        <taxon>Galeoidea</taxon>
        <taxon>Orectolobiformes</taxon>
        <taxon>Hemiscylliidae</taxon>
        <taxon>Chiloscyllium</taxon>
    </lineage>
</organism>
<evidence type="ECO:0000259" key="3">
    <source>
        <dbReference type="Pfam" id="PF15902"/>
    </source>
</evidence>
<proteinExistence type="predicted"/>
<evidence type="ECO:0000256" key="1">
    <source>
        <dbReference type="ARBA" id="ARBA00022737"/>
    </source>
</evidence>
<dbReference type="InterPro" id="IPR050310">
    <property type="entry name" value="VPS10-sortilin"/>
</dbReference>
<dbReference type="InterPro" id="IPR015943">
    <property type="entry name" value="WD40/YVTN_repeat-like_dom_sf"/>
</dbReference>
<dbReference type="OrthoDB" id="443634at2759"/>
<keyword evidence="1" id="KW-0677">Repeat</keyword>
<keyword evidence="5" id="KW-1185">Reference proteome</keyword>
<dbReference type="PANTHER" id="PTHR12106:SF10">
    <property type="entry name" value="VPS10 DOMAIN-CONTAINING RECEPTOR SORCS3"/>
    <property type="match status" value="1"/>
</dbReference>
<feature type="compositionally biased region" description="Basic and acidic residues" evidence="2">
    <location>
        <begin position="1"/>
        <end position="16"/>
    </location>
</feature>
<dbReference type="Proteomes" id="UP000287033">
    <property type="component" value="Unassembled WGS sequence"/>
</dbReference>
<name>A0A401T1B2_CHIPU</name>
<dbReference type="EMBL" id="BEZZ01000827">
    <property type="protein sequence ID" value="GCC36414.1"/>
    <property type="molecule type" value="Genomic_DNA"/>
</dbReference>
<reference evidence="4 5" key="1">
    <citation type="journal article" date="2018" name="Nat. Ecol. Evol.">
        <title>Shark genomes provide insights into elasmobranch evolution and the origin of vertebrates.</title>
        <authorList>
            <person name="Hara Y"/>
            <person name="Yamaguchi K"/>
            <person name="Onimaru K"/>
            <person name="Kadota M"/>
            <person name="Koyanagi M"/>
            <person name="Keeley SD"/>
            <person name="Tatsumi K"/>
            <person name="Tanaka K"/>
            <person name="Motone F"/>
            <person name="Kageyama Y"/>
            <person name="Nozu R"/>
            <person name="Adachi N"/>
            <person name="Nishimura O"/>
            <person name="Nakagawa R"/>
            <person name="Tanegashima C"/>
            <person name="Kiyatake I"/>
            <person name="Matsumoto R"/>
            <person name="Murakumo K"/>
            <person name="Nishida K"/>
            <person name="Terakita A"/>
            <person name="Kuratani S"/>
            <person name="Sato K"/>
            <person name="Hyodo S Kuraku.S."/>
        </authorList>
    </citation>
    <scope>NUCLEOTIDE SEQUENCE [LARGE SCALE GENOMIC DNA]</scope>
</reference>
<dbReference type="SUPFAM" id="SSF110296">
    <property type="entry name" value="Oligoxyloglucan reducing end-specific cellobiohydrolase"/>
    <property type="match status" value="1"/>
</dbReference>
<feature type="region of interest" description="Disordered" evidence="2">
    <location>
        <begin position="1"/>
        <end position="22"/>
    </location>
</feature>
<dbReference type="AlphaFoldDB" id="A0A401T1B2"/>
<dbReference type="Pfam" id="PF15902">
    <property type="entry name" value="Sortilin-Vps10"/>
    <property type="match status" value="1"/>
</dbReference>
<comment type="caution">
    <text evidence="4">The sequence shown here is derived from an EMBL/GenBank/DDBJ whole genome shotgun (WGS) entry which is preliminary data.</text>
</comment>
<dbReference type="Gene3D" id="2.130.10.10">
    <property type="entry name" value="YVTN repeat-like/Quinoprotein amine dehydrogenase"/>
    <property type="match status" value="1"/>
</dbReference>
<gene>
    <name evidence="4" type="ORF">chiPu_0014908</name>
</gene>
<evidence type="ECO:0000256" key="2">
    <source>
        <dbReference type="SAM" id="MobiDB-lite"/>
    </source>
</evidence>
<evidence type="ECO:0000313" key="4">
    <source>
        <dbReference type="EMBL" id="GCC36414.1"/>
    </source>
</evidence>
<feature type="domain" description="Sortilin N-terminal" evidence="3">
    <location>
        <begin position="21"/>
        <end position="124"/>
    </location>
</feature>
<sequence length="156" mass="18219">MVRESGQKRKMGEGEKRKRVSQLSRGEIMLVSDPEIESSVLISSDEGATYQKYRQSFQIQSMLFHPEEEDWILACSQDQKLYSSSDFGRRWQLIHERITPNRFYWSVMGLDKDPDLVHIEARNTAGCEFFFHQTVNKVATGYNAKLAEYFSLVRCH</sequence>
<dbReference type="GO" id="GO:0016020">
    <property type="term" value="C:membrane"/>
    <property type="evidence" value="ECO:0007669"/>
    <property type="project" value="TreeGrafter"/>
</dbReference>
<accession>A0A401T1B2</accession>
<protein>
    <recommendedName>
        <fullName evidence="3">Sortilin N-terminal domain-containing protein</fullName>
    </recommendedName>
</protein>
<dbReference type="InterPro" id="IPR031778">
    <property type="entry name" value="Sortilin_N"/>
</dbReference>
<dbReference type="PANTHER" id="PTHR12106">
    <property type="entry name" value="SORTILIN RELATED"/>
    <property type="match status" value="1"/>
</dbReference>
<dbReference type="STRING" id="137246.A0A401T1B2"/>
<evidence type="ECO:0000313" key="5">
    <source>
        <dbReference type="Proteomes" id="UP000287033"/>
    </source>
</evidence>